<dbReference type="CDD" id="cd18809">
    <property type="entry name" value="SF1_C_RecD"/>
    <property type="match status" value="1"/>
</dbReference>
<reference evidence="7 8" key="1">
    <citation type="submission" date="2022-01" db="EMBL/GenBank/DDBJ databases">
        <title>Collection of gut derived symbiotic bacterial strains cultured from healthy donors.</title>
        <authorList>
            <person name="Lin H."/>
            <person name="Kohout C."/>
            <person name="Waligurski E."/>
            <person name="Pamer E.G."/>
        </authorList>
    </citation>
    <scope>NUCLEOTIDE SEQUENCE [LARGE SCALE GENOMIC DNA]</scope>
    <source>
        <strain evidence="7 8">DFI.3.7</strain>
    </source>
</reference>
<evidence type="ECO:0000256" key="2">
    <source>
        <dbReference type="ARBA" id="ARBA00022840"/>
    </source>
</evidence>
<dbReference type="InterPro" id="IPR050534">
    <property type="entry name" value="Coronavir_polyprotein_1ab"/>
</dbReference>
<feature type="domain" description="ATP-dependent RecD2 DNA helicase SH3" evidence="5">
    <location>
        <begin position="582"/>
        <end position="650"/>
    </location>
</feature>
<keyword evidence="2" id="KW-0067">ATP-binding</keyword>
<proteinExistence type="predicted"/>
<dbReference type="InterPro" id="IPR055446">
    <property type="entry name" value="RecD2_N_OB"/>
</dbReference>
<dbReference type="InterPro" id="IPR041451">
    <property type="entry name" value="RecD2_SH13"/>
</dbReference>
<feature type="domain" description="ATP-dependent RecD2 DNA helicase-like helix-hairpin-helix" evidence="4">
    <location>
        <begin position="151"/>
        <end position="241"/>
    </location>
</feature>
<dbReference type="CDD" id="cd17933">
    <property type="entry name" value="DEXSc_RecD-like"/>
    <property type="match status" value="1"/>
</dbReference>
<dbReference type="PROSITE" id="PS50890">
    <property type="entry name" value="PUA"/>
    <property type="match status" value="1"/>
</dbReference>
<evidence type="ECO:0000259" key="6">
    <source>
        <dbReference type="Pfam" id="PF23139"/>
    </source>
</evidence>
<evidence type="ECO:0000259" key="5">
    <source>
        <dbReference type="Pfam" id="PF18335"/>
    </source>
</evidence>
<keyword evidence="1" id="KW-0547">Nucleotide-binding</keyword>
<dbReference type="Pfam" id="PF13604">
    <property type="entry name" value="AAA_30"/>
    <property type="match status" value="1"/>
</dbReference>
<dbReference type="PANTHER" id="PTHR43788:SF6">
    <property type="entry name" value="DNA HELICASE B"/>
    <property type="match status" value="1"/>
</dbReference>
<evidence type="ECO:0000259" key="4">
    <source>
        <dbReference type="Pfam" id="PF14490"/>
    </source>
</evidence>
<keyword evidence="8" id="KW-1185">Reference proteome</keyword>
<sequence length="749" mass="83504">MLPNVQTFDIRVKRVKFHRDDTLQTVFDGEVLEWRPRKKEWTPTRQVVTCSGYFFNLVENDHIHVKAEEVDHELYGPQWQVYLSERVTPGTEAEMLKFLTSIKGIGQVIGRRLIEAFGLDVISSILTDATCLNTLGLPQPAKDALYQAIVENKSFEKLLIFLQGHGLSPKYATQIYRMYESHAVEKIKDNPYALYLDKVIDFPAAARLDDSLGYSSPESYRNQALLLAILREDSEGNGNLYTEEDALPGMAEDYIRRKLFGTRFPMPSASTLEDALRELASGGAVITDYMLGEGRPVYLYRNFQAERAIGERLFELMDSPKKLWASKTDILSAITWAQGSFRLTAEQKGAIHSTFVSPVSVLTGGPGTGKTQTLQVLVQAAKKLWPGVNIRICAPTGKAAMRAQELTGAKASTIHRALGYPHNNLRQDELVCDLLIADEYSMCDADLCSWLLRALNSSARLLIVGDHEQLPSVGPGLVLRDMIQSEMVPVNRLTQVFRQGGGSLIVQNAHAIIKSRPGAAPEELSWSAGKGGSFYFIQANDHYKIQRMMVKAVKRMLDEGFSLDQIAVLSPIHGSPVGTDAMNAILQEELNPRALGIGCMAYQSDRCGELRPRDKVIQMRNDYDLEVFNGETGVVKKVDYSPVKAVLVEFPGPREVWYSAQQVEELDLAYSITAHRSQGSEFDAVVIPICKTLLYNTDKNVMYTAITRAKKRVVLVGDRESLDISLAQAGSMDRNSHLALRIQEEFLAT</sequence>
<dbReference type="InterPro" id="IPR027417">
    <property type="entry name" value="P-loop_NTPase"/>
</dbReference>
<dbReference type="Proteomes" id="UP001200313">
    <property type="component" value="Unassembled WGS sequence"/>
</dbReference>
<dbReference type="SUPFAM" id="SSF52540">
    <property type="entry name" value="P-loop containing nucleoside triphosphate hydrolases"/>
    <property type="match status" value="1"/>
</dbReference>
<gene>
    <name evidence="7" type="ORF">L0P79_10650</name>
</gene>
<evidence type="ECO:0000313" key="7">
    <source>
        <dbReference type="EMBL" id="MCG4527535.1"/>
    </source>
</evidence>
<dbReference type="RefSeq" id="WP_177695190.1">
    <property type="nucleotide sequence ID" value="NZ_JAKNJB010000017.1"/>
</dbReference>
<dbReference type="EMBL" id="JAKNJB010000017">
    <property type="protein sequence ID" value="MCG4527535.1"/>
    <property type="molecule type" value="Genomic_DNA"/>
</dbReference>
<dbReference type="Pfam" id="PF23139">
    <property type="entry name" value="OB_YrrC"/>
    <property type="match status" value="1"/>
</dbReference>
<organism evidence="7 8">
    <name type="scientific">Intestinimonas massiliensis</name>
    <name type="common">ex Afouda et al. 2020</name>
    <dbReference type="NCBI Taxonomy" id="1673721"/>
    <lineage>
        <taxon>Bacteria</taxon>
        <taxon>Bacillati</taxon>
        <taxon>Bacillota</taxon>
        <taxon>Clostridia</taxon>
        <taxon>Eubacteriales</taxon>
        <taxon>Intestinimonas</taxon>
    </lineage>
</organism>
<dbReference type="Gene3D" id="3.40.50.300">
    <property type="entry name" value="P-loop containing nucleotide triphosphate hydrolases"/>
    <property type="match status" value="2"/>
</dbReference>
<dbReference type="Pfam" id="PF14490">
    <property type="entry name" value="HHH_RecD2"/>
    <property type="match status" value="1"/>
</dbReference>
<dbReference type="InterPro" id="IPR027785">
    <property type="entry name" value="UvrD-like_helicase_C"/>
</dbReference>
<dbReference type="InterPro" id="IPR029493">
    <property type="entry name" value="RecD2-like_HHH"/>
</dbReference>
<name>A0ABS9M9P8_9FIRM</name>
<dbReference type="PANTHER" id="PTHR43788">
    <property type="entry name" value="DNA2/NAM7 HELICASE FAMILY MEMBER"/>
    <property type="match status" value="1"/>
</dbReference>
<evidence type="ECO:0000259" key="3">
    <source>
        <dbReference type="Pfam" id="PF13538"/>
    </source>
</evidence>
<dbReference type="Pfam" id="PF18335">
    <property type="entry name" value="SH3_13"/>
    <property type="match status" value="1"/>
</dbReference>
<evidence type="ECO:0000256" key="1">
    <source>
        <dbReference type="ARBA" id="ARBA00022741"/>
    </source>
</evidence>
<dbReference type="Gene3D" id="2.30.30.940">
    <property type="match status" value="1"/>
</dbReference>
<protein>
    <submittedName>
        <fullName evidence="7">AAA family ATPase</fullName>
    </submittedName>
</protein>
<comment type="caution">
    <text evidence="7">The sequence shown here is derived from an EMBL/GenBank/DDBJ whole genome shotgun (WGS) entry which is preliminary data.</text>
</comment>
<evidence type="ECO:0000313" key="8">
    <source>
        <dbReference type="Proteomes" id="UP001200313"/>
    </source>
</evidence>
<feature type="domain" description="ATP-dependent RecD2 DNA helicase OB-fold" evidence="6">
    <location>
        <begin position="11"/>
        <end position="89"/>
    </location>
</feature>
<dbReference type="Pfam" id="PF13538">
    <property type="entry name" value="UvrD_C_2"/>
    <property type="match status" value="1"/>
</dbReference>
<accession>A0ABS9M9P8</accession>
<feature type="domain" description="UvrD-like helicase C-terminal" evidence="3">
    <location>
        <begin position="669"/>
        <end position="716"/>
    </location>
</feature>